<dbReference type="EMBL" id="KZ819667">
    <property type="protein sequence ID" value="PWN27653.1"/>
    <property type="molecule type" value="Genomic_DNA"/>
</dbReference>
<feature type="binding site" evidence="5">
    <location>
        <begin position="307"/>
        <end position="311"/>
    </location>
    <ligand>
        <name>FAD</name>
        <dbReference type="ChEBI" id="CHEBI:57692"/>
    </ligand>
</feature>
<evidence type="ECO:0000256" key="2">
    <source>
        <dbReference type="ARBA" id="ARBA00022630"/>
    </source>
</evidence>
<feature type="binding site" evidence="5">
    <location>
        <position position="294"/>
    </location>
    <ligand>
        <name>FAD</name>
        <dbReference type="ChEBI" id="CHEBI:57692"/>
    </ligand>
</feature>
<evidence type="ECO:0000256" key="1">
    <source>
        <dbReference type="ARBA" id="ARBA00005862"/>
    </source>
</evidence>
<dbReference type="GO" id="GO:0003904">
    <property type="term" value="F:deoxyribodipyrimidine photo-lyase activity"/>
    <property type="evidence" value="ECO:0007669"/>
    <property type="project" value="TreeGrafter"/>
</dbReference>
<proteinExistence type="inferred from homology"/>
<evidence type="ECO:0000256" key="5">
    <source>
        <dbReference type="PIRSR" id="PIRSR602081-1"/>
    </source>
</evidence>
<dbReference type="Gene3D" id="3.40.50.620">
    <property type="entry name" value="HUPs"/>
    <property type="match status" value="1"/>
</dbReference>
<feature type="site" description="Electron transfer via tryptophanyl radical" evidence="6">
    <location>
        <position position="388"/>
    </location>
</feature>
<evidence type="ECO:0000259" key="9">
    <source>
        <dbReference type="PROSITE" id="PS51645"/>
    </source>
</evidence>
<comment type="function">
    <text evidence="7">May have a photoreceptor function.</text>
</comment>
<dbReference type="PANTHER" id="PTHR11455">
    <property type="entry name" value="CRYPTOCHROME"/>
    <property type="match status" value="1"/>
</dbReference>
<dbReference type="PANTHER" id="PTHR11455:SF22">
    <property type="entry name" value="CRYPTOCHROME DASH"/>
    <property type="match status" value="1"/>
</dbReference>
<name>A0A316UUR5_9BASI</name>
<dbReference type="InterPro" id="IPR005101">
    <property type="entry name" value="Cryptochr/Photolyase_FAD-bd"/>
</dbReference>
<comment type="similarity">
    <text evidence="1 7">Belongs to the DNA photolyase class-1 family.</text>
</comment>
<dbReference type="InterPro" id="IPR002081">
    <property type="entry name" value="Cryptochrome/DNA_photolyase_1"/>
</dbReference>
<organism evidence="10 11">
    <name type="scientific">Jaminaea rosea</name>
    <dbReference type="NCBI Taxonomy" id="1569628"/>
    <lineage>
        <taxon>Eukaryota</taxon>
        <taxon>Fungi</taxon>
        <taxon>Dikarya</taxon>
        <taxon>Basidiomycota</taxon>
        <taxon>Ustilaginomycotina</taxon>
        <taxon>Exobasidiomycetes</taxon>
        <taxon>Microstromatales</taxon>
        <taxon>Microstromatales incertae sedis</taxon>
        <taxon>Jaminaea</taxon>
    </lineage>
</organism>
<dbReference type="InterPro" id="IPR006050">
    <property type="entry name" value="DNA_photolyase_N"/>
</dbReference>
<dbReference type="PRINTS" id="PR00147">
    <property type="entry name" value="DNAPHOTLYASE"/>
</dbReference>
<dbReference type="Proteomes" id="UP000245884">
    <property type="component" value="Unassembled WGS sequence"/>
</dbReference>
<dbReference type="RefSeq" id="XP_025362265.1">
    <property type="nucleotide sequence ID" value="XM_025506109.1"/>
</dbReference>
<evidence type="ECO:0000313" key="10">
    <source>
        <dbReference type="EMBL" id="PWN27653.1"/>
    </source>
</evidence>
<keyword evidence="3 5" id="KW-0274">FAD</keyword>
<feature type="binding site" evidence="5">
    <location>
        <begin position="348"/>
        <end position="356"/>
    </location>
    <ligand>
        <name>FAD</name>
        <dbReference type="ChEBI" id="CHEBI:57692"/>
    </ligand>
</feature>
<dbReference type="GO" id="GO:0000719">
    <property type="term" value="P:photoreactive repair"/>
    <property type="evidence" value="ECO:0007669"/>
    <property type="project" value="TreeGrafter"/>
</dbReference>
<evidence type="ECO:0000256" key="8">
    <source>
        <dbReference type="SAM" id="MobiDB-lite"/>
    </source>
</evidence>
<feature type="compositionally biased region" description="Gly residues" evidence="8">
    <location>
        <begin position="560"/>
        <end position="596"/>
    </location>
</feature>
<dbReference type="PROSITE" id="PS51645">
    <property type="entry name" value="PHR_CRY_ALPHA_BETA"/>
    <property type="match status" value="1"/>
</dbReference>
<protein>
    <recommendedName>
        <fullName evidence="7">Cryptochrome DASH</fullName>
    </recommendedName>
</protein>
<keyword evidence="4 7" id="KW-0157">Chromophore</keyword>
<dbReference type="Pfam" id="PF00875">
    <property type="entry name" value="DNA_photolyase"/>
    <property type="match status" value="1"/>
</dbReference>
<accession>A0A316UUR5</accession>
<feature type="binding site" evidence="5">
    <location>
        <begin position="460"/>
        <end position="462"/>
    </location>
    <ligand>
        <name>FAD</name>
        <dbReference type="ChEBI" id="CHEBI:57692"/>
    </ligand>
</feature>
<evidence type="ECO:0000313" key="11">
    <source>
        <dbReference type="Proteomes" id="UP000245884"/>
    </source>
</evidence>
<keyword evidence="2 5" id="KW-0285">Flavoprotein</keyword>
<dbReference type="GO" id="GO:0071949">
    <property type="term" value="F:FAD binding"/>
    <property type="evidence" value="ECO:0007669"/>
    <property type="project" value="TreeGrafter"/>
</dbReference>
<dbReference type="InterPro" id="IPR014729">
    <property type="entry name" value="Rossmann-like_a/b/a_fold"/>
</dbReference>
<evidence type="ECO:0000256" key="6">
    <source>
        <dbReference type="PIRSR" id="PIRSR602081-2"/>
    </source>
</evidence>
<feature type="site" description="Electron transfer via tryptophanyl radical" evidence="6">
    <location>
        <position position="470"/>
    </location>
</feature>
<reference evidence="10 11" key="1">
    <citation type="journal article" date="2018" name="Mol. Biol. Evol.">
        <title>Broad Genomic Sampling Reveals a Smut Pathogenic Ancestry of the Fungal Clade Ustilaginomycotina.</title>
        <authorList>
            <person name="Kijpornyongpan T."/>
            <person name="Mondo S.J."/>
            <person name="Barry K."/>
            <person name="Sandor L."/>
            <person name="Lee J."/>
            <person name="Lipzen A."/>
            <person name="Pangilinan J."/>
            <person name="LaButti K."/>
            <person name="Hainaut M."/>
            <person name="Henrissat B."/>
            <person name="Grigoriev I.V."/>
            <person name="Spatafora J.W."/>
            <person name="Aime M.C."/>
        </authorList>
    </citation>
    <scope>NUCLEOTIDE SEQUENCE [LARGE SCALE GENOMIC DNA]</scope>
    <source>
        <strain evidence="10 11">MCA 5214</strain>
    </source>
</reference>
<dbReference type="STRING" id="1569628.A0A316UUR5"/>
<comment type="cofactor">
    <cofactor evidence="7">
        <name>(6R)-5,10-methylene-5,6,7,8-tetrahydrofolate</name>
        <dbReference type="ChEBI" id="CHEBI:15636"/>
    </cofactor>
    <text evidence="7">Binds 1 5,10-methenyltetrahydrofolate (MTHF) per subunit.</text>
</comment>
<dbReference type="InterPro" id="IPR036134">
    <property type="entry name" value="Crypto/Photolyase_FAD-like_sf"/>
</dbReference>
<dbReference type="Pfam" id="PF03441">
    <property type="entry name" value="FAD_binding_7"/>
    <property type="match status" value="1"/>
</dbReference>
<dbReference type="OrthoDB" id="435881at2759"/>
<dbReference type="SUPFAM" id="SSF48173">
    <property type="entry name" value="Cryptochrome/photolyase FAD-binding domain"/>
    <property type="match status" value="1"/>
</dbReference>
<dbReference type="GO" id="GO:0003684">
    <property type="term" value="F:damaged DNA binding"/>
    <property type="evidence" value="ECO:0007669"/>
    <property type="project" value="TreeGrafter"/>
</dbReference>
<feature type="domain" description="Photolyase/cryptochrome alpha/beta" evidence="9">
    <location>
        <begin position="4"/>
        <end position="170"/>
    </location>
</feature>
<dbReference type="InterPro" id="IPR014133">
    <property type="entry name" value="Cry_DASH"/>
</dbReference>
<gene>
    <name evidence="10" type="ORF">BDZ90DRAFT_232071</name>
</gene>
<dbReference type="Gene3D" id="1.10.579.10">
    <property type="entry name" value="DNA Cyclobutane Dipyrimidine Photolyase, subunit A, domain 3"/>
    <property type="match status" value="1"/>
</dbReference>
<keyword evidence="11" id="KW-1185">Reference proteome</keyword>
<dbReference type="NCBIfam" id="TIGR02765">
    <property type="entry name" value="crypto_DASH"/>
    <property type="match status" value="1"/>
</dbReference>
<dbReference type="AlphaFoldDB" id="A0A316UUR5"/>
<dbReference type="SUPFAM" id="SSF52425">
    <property type="entry name" value="Cryptochrome/photolyase, N-terminal domain"/>
    <property type="match status" value="1"/>
</dbReference>
<dbReference type="InterPro" id="IPR036155">
    <property type="entry name" value="Crypto/Photolyase_N_sf"/>
</dbReference>
<comment type="cofactor">
    <cofactor evidence="5 7">
        <name>FAD</name>
        <dbReference type="ChEBI" id="CHEBI:57692"/>
    </cofactor>
    <text evidence="5 7">Binds 1 FAD per subunit.</text>
</comment>
<dbReference type="Gene3D" id="1.25.40.80">
    <property type="match status" value="1"/>
</dbReference>
<feature type="site" description="Electron transfer via tryptophanyl radical" evidence="6">
    <location>
        <position position="447"/>
    </location>
</feature>
<evidence type="ECO:0000256" key="4">
    <source>
        <dbReference type="ARBA" id="ARBA00022991"/>
    </source>
</evidence>
<sequence>MPRNILLAVLRADLRVQDNQIFHLAADPSPSSNAFRKPITHLLPIYVYDQKMIEVGGFHGLKKGEPATEARTRTAGFWRCGEHRASFITHSVYDLQSRLRSRNSDLSVWAGQPEKVVAAIVKALKGQGDEIEAVWMTREHNTEEMTTEKKIKSALQETQTPLKLIHGKALVHPEDLDFSVKDLPDVFTQFRKRVEGGGFRNPVPAPNKLMPFPSLPKIENAAGVYSLEGQDLNSVISALHKPLFDNPAPGNHTKLRDSELDQVPSALPFKGGETEALERMEHYFGGSKPPAATYKETRNGLLGTDYSTKFSAALGLGLLSPRDIAQRAHKLDAASGTRSGGGYWIIFELLWRDYFFYVGWKYGSALFTQRGIEGELDPKAADQKQASWVYPQSLDDPNDAFVRWMNGTTGVPLIDASQKELIQTGFQSNRSRQNVASFLTKDLGFDWRYGAEYFESLLVDYDPNSNYGNWQYVAGVGNDPRSSRQFNAIKQAKDYDGKGEYMTTWLPPLKKLLPQNRNEVPHPWTLGEGGVPEGYPKRPVVETGMWKTHYAPRDGKNRRGGGGAAKRGGGGPGGGRGRGGRGGGGGGGRGGRGGHQ</sequence>
<feature type="region of interest" description="Disordered" evidence="8">
    <location>
        <begin position="547"/>
        <end position="596"/>
    </location>
</feature>
<dbReference type="GeneID" id="37027932"/>
<evidence type="ECO:0000256" key="3">
    <source>
        <dbReference type="ARBA" id="ARBA00022827"/>
    </source>
</evidence>
<evidence type="ECO:0000256" key="7">
    <source>
        <dbReference type="RuleBase" id="RU367151"/>
    </source>
</evidence>